<proteinExistence type="predicted"/>
<gene>
    <name evidence="1" type="ORF">TNIN_400071</name>
</gene>
<dbReference type="AlphaFoldDB" id="A0A8X7CHJ5"/>
<dbReference type="EMBL" id="BMAV01016339">
    <property type="protein sequence ID" value="GFY67041.1"/>
    <property type="molecule type" value="Genomic_DNA"/>
</dbReference>
<keyword evidence="2" id="KW-1185">Reference proteome</keyword>
<reference evidence="1" key="1">
    <citation type="submission" date="2020-08" db="EMBL/GenBank/DDBJ databases">
        <title>Multicomponent nature underlies the extraordinary mechanical properties of spider dragline silk.</title>
        <authorList>
            <person name="Kono N."/>
            <person name="Nakamura H."/>
            <person name="Mori M."/>
            <person name="Yoshida Y."/>
            <person name="Ohtoshi R."/>
            <person name="Malay A.D."/>
            <person name="Moran D.A.P."/>
            <person name="Tomita M."/>
            <person name="Numata K."/>
            <person name="Arakawa K."/>
        </authorList>
    </citation>
    <scope>NUCLEOTIDE SEQUENCE</scope>
</reference>
<comment type="caution">
    <text evidence="1">The sequence shown here is derived from an EMBL/GenBank/DDBJ whole genome shotgun (WGS) entry which is preliminary data.</text>
</comment>
<dbReference type="Proteomes" id="UP000886998">
    <property type="component" value="Unassembled WGS sequence"/>
</dbReference>
<evidence type="ECO:0000313" key="1">
    <source>
        <dbReference type="EMBL" id="GFY67041.1"/>
    </source>
</evidence>
<protein>
    <submittedName>
        <fullName evidence="1">Uncharacterized protein</fullName>
    </submittedName>
</protein>
<organism evidence="1 2">
    <name type="scientific">Trichonephila inaurata madagascariensis</name>
    <dbReference type="NCBI Taxonomy" id="2747483"/>
    <lineage>
        <taxon>Eukaryota</taxon>
        <taxon>Metazoa</taxon>
        <taxon>Ecdysozoa</taxon>
        <taxon>Arthropoda</taxon>
        <taxon>Chelicerata</taxon>
        <taxon>Arachnida</taxon>
        <taxon>Araneae</taxon>
        <taxon>Araneomorphae</taxon>
        <taxon>Entelegynae</taxon>
        <taxon>Araneoidea</taxon>
        <taxon>Nephilidae</taxon>
        <taxon>Trichonephila</taxon>
        <taxon>Trichonephila inaurata</taxon>
    </lineage>
</organism>
<sequence length="94" mass="10616">MFRMLIGEQFHLQSLFENDPEAKDCLDAGVGSNATGTRQLPTNQTHTSSLYGYHCFSSVLWEENFHDLSELSNMSLSFTAKPFQCDCGERVFPC</sequence>
<name>A0A8X7CHJ5_9ARAC</name>
<accession>A0A8X7CHJ5</accession>
<evidence type="ECO:0000313" key="2">
    <source>
        <dbReference type="Proteomes" id="UP000886998"/>
    </source>
</evidence>